<dbReference type="eggNOG" id="ENOG502SEV6">
    <property type="taxonomic scope" value="Eukaryota"/>
</dbReference>
<reference evidence="1 2" key="1">
    <citation type="journal article" date="2012" name="Science">
        <title>The Paleozoic origin of enzymatic lignin decomposition reconstructed from 31 fungal genomes.</title>
        <authorList>
            <person name="Floudas D."/>
            <person name="Binder M."/>
            <person name="Riley R."/>
            <person name="Barry K."/>
            <person name="Blanchette R.A."/>
            <person name="Henrissat B."/>
            <person name="Martinez A.T."/>
            <person name="Otillar R."/>
            <person name="Spatafora J.W."/>
            <person name="Yadav J.S."/>
            <person name="Aerts A."/>
            <person name="Benoit I."/>
            <person name="Boyd A."/>
            <person name="Carlson A."/>
            <person name="Copeland A."/>
            <person name="Coutinho P.M."/>
            <person name="de Vries R.P."/>
            <person name="Ferreira P."/>
            <person name="Findley K."/>
            <person name="Foster B."/>
            <person name="Gaskell J."/>
            <person name="Glotzer D."/>
            <person name="Gorecki P."/>
            <person name="Heitman J."/>
            <person name="Hesse C."/>
            <person name="Hori C."/>
            <person name="Igarashi K."/>
            <person name="Jurgens J.A."/>
            <person name="Kallen N."/>
            <person name="Kersten P."/>
            <person name="Kohler A."/>
            <person name="Kuees U."/>
            <person name="Kumar T.K.A."/>
            <person name="Kuo A."/>
            <person name="LaButti K."/>
            <person name="Larrondo L.F."/>
            <person name="Lindquist E."/>
            <person name="Ling A."/>
            <person name="Lombard V."/>
            <person name="Lucas S."/>
            <person name="Lundell T."/>
            <person name="Martin R."/>
            <person name="McLaughlin D.J."/>
            <person name="Morgenstern I."/>
            <person name="Morin E."/>
            <person name="Murat C."/>
            <person name="Nagy L.G."/>
            <person name="Nolan M."/>
            <person name="Ohm R.A."/>
            <person name="Patyshakuliyeva A."/>
            <person name="Rokas A."/>
            <person name="Ruiz-Duenas F.J."/>
            <person name="Sabat G."/>
            <person name="Salamov A."/>
            <person name="Samejima M."/>
            <person name="Schmutz J."/>
            <person name="Slot J.C."/>
            <person name="St John F."/>
            <person name="Stenlid J."/>
            <person name="Sun H."/>
            <person name="Sun S."/>
            <person name="Syed K."/>
            <person name="Tsang A."/>
            <person name="Wiebenga A."/>
            <person name="Young D."/>
            <person name="Pisabarro A."/>
            <person name="Eastwood D.C."/>
            <person name="Martin F."/>
            <person name="Cullen D."/>
            <person name="Grigoriev I.V."/>
            <person name="Hibbett D.S."/>
        </authorList>
    </citation>
    <scope>NUCLEOTIDE SEQUENCE</scope>
    <source>
        <strain evidence="2">FP-58527</strain>
    </source>
</reference>
<protein>
    <submittedName>
        <fullName evidence="1">Uncharacterized protein</fullName>
    </submittedName>
</protein>
<dbReference type="EMBL" id="KE504122">
    <property type="protein sequence ID" value="EPT06223.1"/>
    <property type="molecule type" value="Genomic_DNA"/>
</dbReference>
<dbReference type="Proteomes" id="UP000015241">
    <property type="component" value="Unassembled WGS sequence"/>
</dbReference>
<accession>S8EQ89</accession>
<organism evidence="1 2">
    <name type="scientific">Fomitopsis schrenkii</name>
    <name type="common">Brown rot fungus</name>
    <dbReference type="NCBI Taxonomy" id="2126942"/>
    <lineage>
        <taxon>Eukaryota</taxon>
        <taxon>Fungi</taxon>
        <taxon>Dikarya</taxon>
        <taxon>Basidiomycota</taxon>
        <taxon>Agaricomycotina</taxon>
        <taxon>Agaricomycetes</taxon>
        <taxon>Polyporales</taxon>
        <taxon>Fomitopsis</taxon>
    </lineage>
</organism>
<gene>
    <name evidence="1" type="ORF">FOMPIDRAFT_1110572</name>
</gene>
<evidence type="ECO:0000313" key="1">
    <source>
        <dbReference type="EMBL" id="EPT06223.1"/>
    </source>
</evidence>
<proteinExistence type="predicted"/>
<evidence type="ECO:0000313" key="2">
    <source>
        <dbReference type="Proteomes" id="UP000015241"/>
    </source>
</evidence>
<dbReference type="STRING" id="743788.S8EQ89"/>
<dbReference type="OrthoDB" id="3247294at2759"/>
<feature type="non-terminal residue" evidence="1">
    <location>
        <position position="116"/>
    </location>
</feature>
<keyword evidence="2" id="KW-1185">Reference proteome</keyword>
<name>S8EQ89_FOMSC</name>
<dbReference type="AlphaFoldDB" id="S8EQ89"/>
<sequence>MFLERWDAILAIAPPSVTEYLRSYWIPYRKWWSAVSRVGRNIWEANNTNMLLEAYHHVLKGKFLEGKRNHRVDHLLYTLIKNLIPYYAFRLRRQCFDFEGPDLEVMERKKIVQDAS</sequence>
<dbReference type="InParanoid" id="S8EQ89"/>
<dbReference type="HOGENOM" id="CLU_2242901_0_0_1"/>